<name>A0A9D9I1Z3_9BACT</name>
<feature type="signal peptide" evidence="1">
    <location>
        <begin position="1"/>
        <end position="20"/>
    </location>
</feature>
<reference evidence="3" key="2">
    <citation type="journal article" date="2021" name="PeerJ">
        <title>Extensive microbial diversity within the chicken gut microbiome revealed by metagenomics and culture.</title>
        <authorList>
            <person name="Gilroy R."/>
            <person name="Ravi A."/>
            <person name="Getino M."/>
            <person name="Pursley I."/>
            <person name="Horton D.L."/>
            <person name="Alikhan N.F."/>
            <person name="Baker D."/>
            <person name="Gharbi K."/>
            <person name="Hall N."/>
            <person name="Watson M."/>
            <person name="Adriaenssens E.M."/>
            <person name="Foster-Nyarko E."/>
            <person name="Jarju S."/>
            <person name="Secka A."/>
            <person name="Antonio M."/>
            <person name="Oren A."/>
            <person name="Chaudhuri R.R."/>
            <person name="La Ragione R."/>
            <person name="Hildebrand F."/>
            <person name="Pallen M.J."/>
        </authorList>
    </citation>
    <scope>NUCLEOTIDE SEQUENCE</scope>
    <source>
        <strain evidence="3">10037</strain>
    </source>
</reference>
<comment type="caution">
    <text evidence="3">The sequence shown here is derived from an EMBL/GenBank/DDBJ whole genome shotgun (WGS) entry which is preliminary data.</text>
</comment>
<dbReference type="SMART" id="SM00635">
    <property type="entry name" value="BID_2"/>
    <property type="match status" value="1"/>
</dbReference>
<feature type="chain" id="PRO_5039567494" evidence="1">
    <location>
        <begin position="21"/>
        <end position="399"/>
    </location>
</feature>
<protein>
    <submittedName>
        <fullName evidence="3">Ig-like domain-containing protein</fullName>
    </submittedName>
</protein>
<dbReference type="InterPro" id="IPR003343">
    <property type="entry name" value="Big_2"/>
</dbReference>
<reference evidence="3" key="1">
    <citation type="submission" date="2020-10" db="EMBL/GenBank/DDBJ databases">
        <authorList>
            <person name="Gilroy R."/>
        </authorList>
    </citation>
    <scope>NUCLEOTIDE SEQUENCE</scope>
    <source>
        <strain evidence="3">10037</strain>
    </source>
</reference>
<feature type="domain" description="BIG2" evidence="2">
    <location>
        <begin position="51"/>
        <end position="127"/>
    </location>
</feature>
<dbReference type="AlphaFoldDB" id="A0A9D9I1Z3"/>
<evidence type="ECO:0000313" key="4">
    <source>
        <dbReference type="Proteomes" id="UP000823597"/>
    </source>
</evidence>
<sequence>MKSKTSFLLSVMSVAGLLWSVSCTKSPIDNGEDPLTPPEDSLSTPGDTTAIPLSLNLGDSAIWLLRNESSVLSCQTTPEDTLVELSWSIDDESVAKVDQNGNVTALSPGKAVVRVSCGDVYAECKVTVFIGDKKPQNAYVGDYYLSDGSILSQSSSTAEIASMPVIGIVFCTDASRMGEAEKEALKLKGVEQPNGLVMSARQAPEPLRWYFIESDFDFSLNEEEIGMPNIIVYGDPYETYRMANNDLNGYRYYQSIKELRKDELAAGYYQVFSWVDEFETLVPSPEISTGWYLPSNGQWFDIIRGLAKGNVEESNLVKEGEEDFYWMNLGPLSSNMNDILSPLSSENKSEFIGSGMMFWTSSVASPSETRFISLDDNGFVCCYRYYKMEYMNVLCVLGF</sequence>
<dbReference type="Pfam" id="PF02368">
    <property type="entry name" value="Big_2"/>
    <property type="match status" value="1"/>
</dbReference>
<dbReference type="Gene3D" id="2.60.40.1080">
    <property type="match status" value="1"/>
</dbReference>
<dbReference type="EMBL" id="JADIME010000010">
    <property type="protein sequence ID" value="MBO8464519.1"/>
    <property type="molecule type" value="Genomic_DNA"/>
</dbReference>
<evidence type="ECO:0000259" key="2">
    <source>
        <dbReference type="SMART" id="SM00635"/>
    </source>
</evidence>
<evidence type="ECO:0000256" key="1">
    <source>
        <dbReference type="SAM" id="SignalP"/>
    </source>
</evidence>
<evidence type="ECO:0000313" key="3">
    <source>
        <dbReference type="EMBL" id="MBO8464519.1"/>
    </source>
</evidence>
<organism evidence="3 4">
    <name type="scientific">Candidatus Merdivivens pullistercoris</name>
    <dbReference type="NCBI Taxonomy" id="2840873"/>
    <lineage>
        <taxon>Bacteria</taxon>
        <taxon>Pseudomonadati</taxon>
        <taxon>Bacteroidota</taxon>
        <taxon>Bacteroidia</taxon>
        <taxon>Bacteroidales</taxon>
        <taxon>Muribaculaceae</taxon>
        <taxon>Muribaculaceae incertae sedis</taxon>
        <taxon>Candidatus Merdivivens</taxon>
    </lineage>
</organism>
<dbReference type="SUPFAM" id="SSF49373">
    <property type="entry name" value="Invasin/intimin cell-adhesion fragments"/>
    <property type="match status" value="1"/>
</dbReference>
<dbReference type="PROSITE" id="PS51257">
    <property type="entry name" value="PROKAR_LIPOPROTEIN"/>
    <property type="match status" value="1"/>
</dbReference>
<dbReference type="Proteomes" id="UP000823597">
    <property type="component" value="Unassembled WGS sequence"/>
</dbReference>
<gene>
    <name evidence="3" type="ORF">IAB93_00805</name>
</gene>
<dbReference type="InterPro" id="IPR008964">
    <property type="entry name" value="Invasin/intimin_cell_adhesion"/>
</dbReference>
<proteinExistence type="predicted"/>
<accession>A0A9D9I1Z3</accession>
<keyword evidence="1" id="KW-0732">Signal</keyword>